<feature type="compositionally biased region" description="Low complexity" evidence="1">
    <location>
        <begin position="1"/>
        <end position="13"/>
    </location>
</feature>
<reference evidence="3" key="2">
    <citation type="submission" date="2024-04" db="EMBL/GenBank/DDBJ databases">
        <authorList>
            <person name="Chen Y."/>
            <person name="Shah S."/>
            <person name="Dougan E. K."/>
            <person name="Thang M."/>
            <person name="Chan C."/>
        </authorList>
    </citation>
    <scope>NUCLEOTIDE SEQUENCE [LARGE SCALE GENOMIC DNA]</scope>
</reference>
<dbReference type="Proteomes" id="UP001152797">
    <property type="component" value="Unassembled WGS sequence"/>
</dbReference>
<proteinExistence type="predicted"/>
<keyword evidence="5" id="KW-1185">Reference proteome</keyword>
<reference evidence="2" key="1">
    <citation type="submission" date="2022-10" db="EMBL/GenBank/DDBJ databases">
        <authorList>
            <person name="Chen Y."/>
            <person name="Dougan E. K."/>
            <person name="Chan C."/>
            <person name="Rhodes N."/>
            <person name="Thang M."/>
        </authorList>
    </citation>
    <scope>NUCLEOTIDE SEQUENCE</scope>
</reference>
<dbReference type="EMBL" id="CAMXCT010006613">
    <property type="protein sequence ID" value="CAI4016980.1"/>
    <property type="molecule type" value="Genomic_DNA"/>
</dbReference>
<name>A0A9P1DWL0_9DINO</name>
<protein>
    <submittedName>
        <fullName evidence="4">Pentatricopeptide repeat-containing protein, chloroplastic</fullName>
    </submittedName>
</protein>
<dbReference type="AlphaFoldDB" id="A0A9P1DWL0"/>
<evidence type="ECO:0000313" key="3">
    <source>
        <dbReference type="EMBL" id="CAL1170355.1"/>
    </source>
</evidence>
<gene>
    <name evidence="2" type="ORF">C1SCF055_LOCUS41660</name>
</gene>
<dbReference type="EMBL" id="CAMXCT020006613">
    <property type="protein sequence ID" value="CAL1170355.1"/>
    <property type="molecule type" value="Genomic_DNA"/>
</dbReference>
<accession>A0A9P1DWL0</accession>
<evidence type="ECO:0000256" key="1">
    <source>
        <dbReference type="SAM" id="MobiDB-lite"/>
    </source>
</evidence>
<dbReference type="EMBL" id="CAMXCT030006613">
    <property type="protein sequence ID" value="CAL4804292.1"/>
    <property type="molecule type" value="Genomic_DNA"/>
</dbReference>
<evidence type="ECO:0000313" key="5">
    <source>
        <dbReference type="Proteomes" id="UP001152797"/>
    </source>
</evidence>
<evidence type="ECO:0000313" key="2">
    <source>
        <dbReference type="EMBL" id="CAI4016980.1"/>
    </source>
</evidence>
<comment type="caution">
    <text evidence="2">The sequence shown here is derived from an EMBL/GenBank/DDBJ whole genome shotgun (WGS) entry which is preliminary data.</text>
</comment>
<sequence length="178" mass="19808">MMMSASQTSQMRMSSRRGRPRQRQISQTYDPDSDDYQMVVTPELPEVIELEEKQLTMEQIAKLQHRIDLGGEPEIIEHYQKVQETWLEKLSMAATGDRFVSKFPKVDSLAPCRMRSMSRLSTCETDLVSLGSPSSPASPSSAAFKGSFASSNEAEVTNGRVEAAVETAMNSGYEEISC</sequence>
<evidence type="ECO:0000313" key="4">
    <source>
        <dbReference type="EMBL" id="CAL4804292.1"/>
    </source>
</evidence>
<feature type="region of interest" description="Disordered" evidence="1">
    <location>
        <begin position="1"/>
        <end position="36"/>
    </location>
</feature>
<organism evidence="2">
    <name type="scientific">Cladocopium goreaui</name>
    <dbReference type="NCBI Taxonomy" id="2562237"/>
    <lineage>
        <taxon>Eukaryota</taxon>
        <taxon>Sar</taxon>
        <taxon>Alveolata</taxon>
        <taxon>Dinophyceae</taxon>
        <taxon>Suessiales</taxon>
        <taxon>Symbiodiniaceae</taxon>
        <taxon>Cladocopium</taxon>
    </lineage>
</organism>